<gene>
    <name evidence="4" type="ORF">ACFOUT_06680</name>
</gene>
<dbReference type="PANTHER" id="PTHR43046:SF16">
    <property type="entry name" value="ADP-RIBOSE PYROPHOSPHATASE YJHB-RELATED"/>
    <property type="match status" value="1"/>
</dbReference>
<comment type="caution">
    <text evidence="4">The sequence shown here is derived from an EMBL/GenBank/DDBJ whole genome shotgun (WGS) entry which is preliminary data.</text>
</comment>
<dbReference type="Gene3D" id="6.10.250.1120">
    <property type="match status" value="1"/>
</dbReference>
<protein>
    <submittedName>
        <fullName evidence="4">NUDIX hydrolase N-terminal domain-containing protein</fullName>
    </submittedName>
</protein>
<dbReference type="Gene3D" id="3.90.79.10">
    <property type="entry name" value="Nucleoside Triphosphate Pyrophosphohydrolase"/>
    <property type="match status" value="1"/>
</dbReference>
<dbReference type="InterPro" id="IPR015797">
    <property type="entry name" value="NUDIX_hydrolase-like_dom_sf"/>
</dbReference>
<dbReference type="Pfam" id="PF00293">
    <property type="entry name" value="NUDIX"/>
    <property type="match status" value="1"/>
</dbReference>
<keyword evidence="5" id="KW-1185">Reference proteome</keyword>
<dbReference type="PANTHER" id="PTHR43046">
    <property type="entry name" value="GDP-MANNOSE MANNOSYL HYDROLASE"/>
    <property type="match status" value="1"/>
</dbReference>
<evidence type="ECO:0000259" key="3">
    <source>
        <dbReference type="PROSITE" id="PS51462"/>
    </source>
</evidence>
<reference evidence="5" key="1">
    <citation type="journal article" date="2019" name="Int. J. Syst. Evol. Microbiol.">
        <title>The Global Catalogue of Microorganisms (GCM) 10K type strain sequencing project: providing services to taxonomists for standard genome sequencing and annotation.</title>
        <authorList>
            <consortium name="The Broad Institute Genomics Platform"/>
            <consortium name="The Broad Institute Genome Sequencing Center for Infectious Disease"/>
            <person name="Wu L."/>
            <person name="Ma J."/>
        </authorList>
    </citation>
    <scope>NUCLEOTIDE SEQUENCE [LARGE SCALE GENOMIC DNA]</scope>
    <source>
        <strain evidence="5">CECT 7477</strain>
    </source>
</reference>
<evidence type="ECO:0000313" key="4">
    <source>
        <dbReference type="EMBL" id="MFC4095552.1"/>
    </source>
</evidence>
<keyword evidence="2 4" id="KW-0378">Hydrolase</keyword>
<accession>A0ABV8JL41</accession>
<comment type="cofactor">
    <cofactor evidence="1">
        <name>Mg(2+)</name>
        <dbReference type="ChEBI" id="CHEBI:18420"/>
    </cofactor>
</comment>
<dbReference type="PRINTS" id="PR00502">
    <property type="entry name" value="NUDIXFAMILY"/>
</dbReference>
<evidence type="ECO:0000256" key="1">
    <source>
        <dbReference type="ARBA" id="ARBA00001946"/>
    </source>
</evidence>
<dbReference type="InterPro" id="IPR059176">
    <property type="entry name" value="UDP-X_N"/>
</dbReference>
<dbReference type="InterPro" id="IPR020476">
    <property type="entry name" value="Nudix_hydrolase"/>
</dbReference>
<dbReference type="PROSITE" id="PS51462">
    <property type="entry name" value="NUDIX"/>
    <property type="match status" value="1"/>
</dbReference>
<dbReference type="SUPFAM" id="SSF55811">
    <property type="entry name" value="Nudix"/>
    <property type="match status" value="1"/>
</dbReference>
<dbReference type="EMBL" id="JBHSAW010000004">
    <property type="protein sequence ID" value="MFC4095552.1"/>
    <property type="molecule type" value="Genomic_DNA"/>
</dbReference>
<dbReference type="InterPro" id="IPR000086">
    <property type="entry name" value="NUDIX_hydrolase_dom"/>
</dbReference>
<feature type="domain" description="Nudix hydrolase" evidence="3">
    <location>
        <begin position="69"/>
        <end position="196"/>
    </location>
</feature>
<organism evidence="4 5">
    <name type="scientific">Euzebyella saccharophila</name>
    <dbReference type="NCBI Taxonomy" id="679664"/>
    <lineage>
        <taxon>Bacteria</taxon>
        <taxon>Pseudomonadati</taxon>
        <taxon>Bacteroidota</taxon>
        <taxon>Flavobacteriia</taxon>
        <taxon>Flavobacteriales</taxon>
        <taxon>Flavobacteriaceae</taxon>
        <taxon>Euzebyella</taxon>
    </lineage>
</organism>
<dbReference type="GO" id="GO:0016787">
    <property type="term" value="F:hydrolase activity"/>
    <property type="evidence" value="ECO:0007669"/>
    <property type="project" value="UniProtKB-KW"/>
</dbReference>
<evidence type="ECO:0000313" key="5">
    <source>
        <dbReference type="Proteomes" id="UP001595814"/>
    </source>
</evidence>
<sequence>MDLSAEEQLNLVKRLKSIADIGLVYAESDYSEERYQEVRQISLQLMAQISGTQLKTLDNFFLPEKDYPTVKVDVRGFVLNEQNEILMAKERLDNKWTIPGGWADVGDTPSEAVIKEIKEETGYEAEVGRLLAIYDKRCHPHPPQTFYIYKLIFLCNITGGVQKHGYDMEAVGFFKINELPELSKDRILSSQLQQLYELAKGEGSKVHID</sequence>
<dbReference type="RefSeq" id="WP_192460780.1">
    <property type="nucleotide sequence ID" value="NZ_JACYFJ010000001.1"/>
</dbReference>
<dbReference type="Proteomes" id="UP001595814">
    <property type="component" value="Unassembled WGS sequence"/>
</dbReference>
<evidence type="ECO:0000256" key="2">
    <source>
        <dbReference type="ARBA" id="ARBA00022801"/>
    </source>
</evidence>
<dbReference type="Pfam" id="PF12535">
    <property type="entry name" value="Nudix_N"/>
    <property type="match status" value="1"/>
</dbReference>
<name>A0ABV8JL41_9FLAO</name>
<proteinExistence type="predicted"/>